<keyword evidence="2" id="KW-1185">Reference proteome</keyword>
<sequence length="173" mass="18893">MRTIYLMLYYFIGRHMPASDRPYALGAKKIRYFLCKHLFSFIGQNVNIEHGAFFGSGENIEIGDNSGLGINCSVSGPLKIGRDVMMGPEVMIFTSNHEISDVNIPMIEQGDTPKKAVLIEDDVWIGARAIILPGVHIRKGAVVAAGAVVTKDVPSYAIVGGNPAKIIKYRKEA</sequence>
<proteinExistence type="predicted"/>
<dbReference type="InterPro" id="IPR051159">
    <property type="entry name" value="Hexapeptide_acetyltransf"/>
</dbReference>
<dbReference type="CDD" id="cd04647">
    <property type="entry name" value="LbH_MAT_like"/>
    <property type="match status" value="1"/>
</dbReference>
<dbReference type="AlphaFoldDB" id="A0A1H3KR47"/>
<dbReference type="OrthoDB" id="9801697at2"/>
<dbReference type="Gene3D" id="2.160.10.10">
    <property type="entry name" value="Hexapeptide repeat proteins"/>
    <property type="match status" value="1"/>
</dbReference>
<dbReference type="EMBL" id="FNQE01000002">
    <property type="protein sequence ID" value="SDY54135.1"/>
    <property type="molecule type" value="Genomic_DNA"/>
</dbReference>
<organism evidence="1 2">
    <name type="scientific">Proteiniborus ethanoligenes</name>
    <dbReference type="NCBI Taxonomy" id="415015"/>
    <lineage>
        <taxon>Bacteria</taxon>
        <taxon>Bacillati</taxon>
        <taxon>Bacillota</taxon>
        <taxon>Clostridia</taxon>
        <taxon>Eubacteriales</taxon>
        <taxon>Proteiniborus</taxon>
    </lineage>
</organism>
<dbReference type="PANTHER" id="PTHR23416">
    <property type="entry name" value="SIALIC ACID SYNTHASE-RELATED"/>
    <property type="match status" value="1"/>
</dbReference>
<gene>
    <name evidence="1" type="ORF">SAMN05660462_00269</name>
</gene>
<dbReference type="InterPro" id="IPR001451">
    <property type="entry name" value="Hexapep"/>
</dbReference>
<dbReference type="Proteomes" id="UP000198625">
    <property type="component" value="Unassembled WGS sequence"/>
</dbReference>
<dbReference type="Pfam" id="PF14602">
    <property type="entry name" value="Hexapep_2"/>
    <property type="match status" value="1"/>
</dbReference>
<dbReference type="GO" id="GO:0016740">
    <property type="term" value="F:transferase activity"/>
    <property type="evidence" value="ECO:0007669"/>
    <property type="project" value="UniProtKB-KW"/>
</dbReference>
<name>A0A1H3KR47_9FIRM</name>
<dbReference type="STRING" id="415015.SAMN05660462_00269"/>
<accession>A0A1H3KR47</accession>
<reference evidence="1 2" key="1">
    <citation type="submission" date="2016-10" db="EMBL/GenBank/DDBJ databases">
        <authorList>
            <person name="de Groot N.N."/>
        </authorList>
    </citation>
    <scope>NUCLEOTIDE SEQUENCE [LARGE SCALE GENOMIC DNA]</scope>
    <source>
        <strain evidence="1 2">DSM 21650</strain>
    </source>
</reference>
<dbReference type="RefSeq" id="WP_091726152.1">
    <property type="nucleotide sequence ID" value="NZ_FNQE01000002.1"/>
</dbReference>
<evidence type="ECO:0000313" key="2">
    <source>
        <dbReference type="Proteomes" id="UP000198625"/>
    </source>
</evidence>
<dbReference type="InterPro" id="IPR011004">
    <property type="entry name" value="Trimer_LpxA-like_sf"/>
</dbReference>
<keyword evidence="1" id="KW-0808">Transferase</keyword>
<dbReference type="SUPFAM" id="SSF51161">
    <property type="entry name" value="Trimeric LpxA-like enzymes"/>
    <property type="match status" value="1"/>
</dbReference>
<protein>
    <submittedName>
        <fullName evidence="1">Maltose O-acetyltransferase</fullName>
    </submittedName>
</protein>
<evidence type="ECO:0000313" key="1">
    <source>
        <dbReference type="EMBL" id="SDY54135.1"/>
    </source>
</evidence>